<name>A0ABP6VUR3_9ACTN</name>
<evidence type="ECO:0000313" key="1">
    <source>
        <dbReference type="EMBL" id="GAA3541144.1"/>
    </source>
</evidence>
<evidence type="ECO:0000313" key="2">
    <source>
        <dbReference type="Proteomes" id="UP001500301"/>
    </source>
</evidence>
<comment type="caution">
    <text evidence="1">The sequence shown here is derived from an EMBL/GenBank/DDBJ whole genome shotgun (WGS) entry which is preliminary data.</text>
</comment>
<dbReference type="EMBL" id="BAABBB010000016">
    <property type="protein sequence ID" value="GAA3541144.1"/>
    <property type="molecule type" value="Genomic_DNA"/>
</dbReference>
<dbReference type="Proteomes" id="UP001500301">
    <property type="component" value="Unassembled WGS sequence"/>
</dbReference>
<organism evidence="1 2">
    <name type="scientific">Nocardioides daeguensis</name>
    <dbReference type="NCBI Taxonomy" id="908359"/>
    <lineage>
        <taxon>Bacteria</taxon>
        <taxon>Bacillati</taxon>
        <taxon>Actinomycetota</taxon>
        <taxon>Actinomycetes</taxon>
        <taxon>Propionibacteriales</taxon>
        <taxon>Nocardioidaceae</taxon>
        <taxon>Nocardioides</taxon>
    </lineage>
</organism>
<gene>
    <name evidence="1" type="ORF">GCM10022263_30590</name>
</gene>
<sequence length="54" mass="6113">MLVALTFGEFVSQHPPAGRVWPWTHRLWGRKFAWYLASDQPPGDAVRPGVHKAS</sequence>
<protein>
    <submittedName>
        <fullName evidence="1">Uncharacterized protein</fullName>
    </submittedName>
</protein>
<reference evidence="2" key="1">
    <citation type="journal article" date="2019" name="Int. J. Syst. Evol. Microbiol.">
        <title>The Global Catalogue of Microorganisms (GCM) 10K type strain sequencing project: providing services to taxonomists for standard genome sequencing and annotation.</title>
        <authorList>
            <consortium name="The Broad Institute Genomics Platform"/>
            <consortium name="The Broad Institute Genome Sequencing Center for Infectious Disease"/>
            <person name="Wu L."/>
            <person name="Ma J."/>
        </authorList>
    </citation>
    <scope>NUCLEOTIDE SEQUENCE [LARGE SCALE GENOMIC DNA]</scope>
    <source>
        <strain evidence="2">JCM 17460</strain>
    </source>
</reference>
<proteinExistence type="predicted"/>
<keyword evidence="2" id="KW-1185">Reference proteome</keyword>
<accession>A0ABP6VUR3</accession>